<dbReference type="InterPro" id="IPR036291">
    <property type="entry name" value="NAD(P)-bd_dom_sf"/>
</dbReference>
<dbReference type="SUPFAM" id="SSF52283">
    <property type="entry name" value="Formate/glycerate dehydrogenase catalytic domain-like"/>
    <property type="match status" value="1"/>
</dbReference>
<keyword evidence="2" id="KW-0560">Oxidoreductase</keyword>
<proteinExistence type="inferred from homology"/>
<dbReference type="InterPro" id="IPR050857">
    <property type="entry name" value="D-2-hydroxyacid_DH"/>
</dbReference>
<dbReference type="CDD" id="cd12169">
    <property type="entry name" value="PGDH_like_1"/>
    <property type="match status" value="1"/>
</dbReference>
<evidence type="ECO:0000256" key="1">
    <source>
        <dbReference type="ARBA" id="ARBA00005854"/>
    </source>
</evidence>
<protein>
    <recommendedName>
        <fullName evidence="4">D-isomer specific 2-hydroxyacid dehydrogenase NAD-binding domain-containing protein</fullName>
    </recommendedName>
</protein>
<evidence type="ECO:0000256" key="3">
    <source>
        <dbReference type="ARBA" id="ARBA00023027"/>
    </source>
</evidence>
<accession>A0AAJ0DGC4</accession>
<dbReference type="InterPro" id="IPR029752">
    <property type="entry name" value="D-isomer_DH_CS1"/>
</dbReference>
<dbReference type="PROSITE" id="PS00065">
    <property type="entry name" value="D_2_HYDROXYACID_DH_1"/>
    <property type="match status" value="1"/>
</dbReference>
<evidence type="ECO:0000313" key="6">
    <source>
        <dbReference type="Proteomes" id="UP001271007"/>
    </source>
</evidence>
<dbReference type="AlphaFoldDB" id="A0AAJ0DGC4"/>
<organism evidence="5 6">
    <name type="scientific">Extremus antarcticus</name>
    <dbReference type="NCBI Taxonomy" id="702011"/>
    <lineage>
        <taxon>Eukaryota</taxon>
        <taxon>Fungi</taxon>
        <taxon>Dikarya</taxon>
        <taxon>Ascomycota</taxon>
        <taxon>Pezizomycotina</taxon>
        <taxon>Dothideomycetes</taxon>
        <taxon>Dothideomycetidae</taxon>
        <taxon>Mycosphaerellales</taxon>
        <taxon>Extremaceae</taxon>
        <taxon>Extremus</taxon>
    </lineage>
</organism>
<comment type="caution">
    <text evidence="5">The sequence shown here is derived from an EMBL/GenBank/DDBJ whole genome shotgun (WGS) entry which is preliminary data.</text>
</comment>
<feature type="domain" description="D-isomer specific 2-hydroxyacid dehydrogenase NAD-binding" evidence="4">
    <location>
        <begin position="139"/>
        <end position="327"/>
    </location>
</feature>
<dbReference type="EMBL" id="JAWDJX010000038">
    <property type="protein sequence ID" value="KAK3049645.1"/>
    <property type="molecule type" value="Genomic_DNA"/>
</dbReference>
<comment type="similarity">
    <text evidence="1">Belongs to the D-isomer specific 2-hydroxyacid dehydrogenase family.</text>
</comment>
<dbReference type="SUPFAM" id="SSF51735">
    <property type="entry name" value="NAD(P)-binding Rossmann-fold domains"/>
    <property type="match status" value="1"/>
</dbReference>
<dbReference type="Gene3D" id="3.40.50.720">
    <property type="entry name" value="NAD(P)-binding Rossmann-like Domain"/>
    <property type="match status" value="2"/>
</dbReference>
<evidence type="ECO:0000259" key="4">
    <source>
        <dbReference type="Pfam" id="PF02826"/>
    </source>
</evidence>
<dbReference type="PROSITE" id="PS00671">
    <property type="entry name" value="D_2_HYDROXYACID_DH_3"/>
    <property type="match status" value="1"/>
</dbReference>
<dbReference type="GO" id="GO:0051287">
    <property type="term" value="F:NAD binding"/>
    <property type="evidence" value="ECO:0007669"/>
    <property type="project" value="InterPro"/>
</dbReference>
<reference evidence="5" key="1">
    <citation type="submission" date="2023-04" db="EMBL/GenBank/DDBJ databases">
        <title>Black Yeasts Isolated from many extreme environments.</title>
        <authorList>
            <person name="Coleine C."/>
            <person name="Stajich J.E."/>
            <person name="Selbmann L."/>
        </authorList>
    </citation>
    <scope>NUCLEOTIDE SEQUENCE</scope>
    <source>
        <strain evidence="5">CCFEE 5312</strain>
    </source>
</reference>
<dbReference type="InterPro" id="IPR029753">
    <property type="entry name" value="D-isomer_DH_CS"/>
</dbReference>
<gene>
    <name evidence="5" type="ORF">LTR09_009067</name>
</gene>
<keyword evidence="6" id="KW-1185">Reference proteome</keyword>
<keyword evidence="3" id="KW-0520">NAD</keyword>
<name>A0AAJ0DGC4_9PEZI</name>
<dbReference type="Proteomes" id="UP001271007">
    <property type="component" value="Unassembled WGS sequence"/>
</dbReference>
<dbReference type="PANTHER" id="PTHR42789">
    <property type="entry name" value="D-ISOMER SPECIFIC 2-HYDROXYACID DEHYDROGENASE FAMILY PROTEIN (AFU_ORTHOLOGUE AFUA_6G10090)"/>
    <property type="match status" value="1"/>
</dbReference>
<dbReference type="InterPro" id="IPR006140">
    <property type="entry name" value="D-isomer_DH_NAD-bd"/>
</dbReference>
<dbReference type="GO" id="GO:0016491">
    <property type="term" value="F:oxidoreductase activity"/>
    <property type="evidence" value="ECO:0007669"/>
    <property type="project" value="UniProtKB-KW"/>
</dbReference>
<evidence type="ECO:0000313" key="5">
    <source>
        <dbReference type="EMBL" id="KAK3049645.1"/>
    </source>
</evidence>
<dbReference type="Pfam" id="PF02826">
    <property type="entry name" value="2-Hacid_dh_C"/>
    <property type="match status" value="1"/>
</dbReference>
<evidence type="ECO:0000256" key="2">
    <source>
        <dbReference type="ARBA" id="ARBA00023002"/>
    </source>
</evidence>
<dbReference type="PANTHER" id="PTHR42789:SF1">
    <property type="entry name" value="D-ISOMER SPECIFIC 2-HYDROXYACID DEHYDROGENASE FAMILY PROTEIN (AFU_ORTHOLOGUE AFUA_6G10090)"/>
    <property type="match status" value="1"/>
</dbReference>
<sequence>MASHREISVAILDDYPGIAPKHFARLPGIKIDSFPDTLHAATESGIAALANRLEPYQVISTMRERTAFPALLLQQLPNLKLLMTTGARNASISLEAASSHHVIVTGTTGTNSPSHEENYSISDLPPPAAAGSVNQHAWALLLSLCSRIPRDDAALRSEPGAWQSGLAIPLGGKTIGVVGLGKLGTQMARTAALAFGMSVIAWSENLTQAKVDAAAEGAGFAKGAWRAVGKEELFREADVVSVHLVLSERSQGIVGARELGWMKPSALLVNTSRGGLVDEEALLEVVRGGGIRGVALDVFWEEPLPEDSVWRRREGFKSEVVLSPHMGYANAGTMNRWYEEQAENLERWMKGAELVCRIN</sequence>